<proteinExistence type="predicted"/>
<organism evidence="1">
    <name type="scientific">Medicago truncatula</name>
    <name type="common">Barrel medic</name>
    <name type="synonym">Medicago tribuloides</name>
    <dbReference type="NCBI Taxonomy" id="3880"/>
    <lineage>
        <taxon>Eukaryota</taxon>
        <taxon>Viridiplantae</taxon>
        <taxon>Streptophyta</taxon>
        <taxon>Embryophyta</taxon>
        <taxon>Tracheophyta</taxon>
        <taxon>Spermatophyta</taxon>
        <taxon>Magnoliopsida</taxon>
        <taxon>eudicotyledons</taxon>
        <taxon>Gunneridae</taxon>
        <taxon>Pentapetalae</taxon>
        <taxon>rosids</taxon>
        <taxon>fabids</taxon>
        <taxon>Fabales</taxon>
        <taxon>Fabaceae</taxon>
        <taxon>Papilionoideae</taxon>
        <taxon>50 kb inversion clade</taxon>
        <taxon>NPAAA clade</taxon>
        <taxon>Hologalegina</taxon>
        <taxon>IRL clade</taxon>
        <taxon>Trifolieae</taxon>
        <taxon>Medicago</taxon>
    </lineage>
</organism>
<evidence type="ECO:0000313" key="1">
    <source>
        <dbReference type="EMBL" id="RHN56226.1"/>
    </source>
</evidence>
<reference evidence="1" key="1">
    <citation type="journal article" date="2018" name="Nat. Plants">
        <title>Whole-genome landscape of Medicago truncatula symbiotic genes.</title>
        <authorList>
            <person name="Pecrix Y."/>
            <person name="Gamas P."/>
            <person name="Carrere S."/>
        </authorList>
    </citation>
    <scope>NUCLEOTIDE SEQUENCE</scope>
    <source>
        <tissue evidence="1">Leaves</tissue>
    </source>
</reference>
<dbReference type="EMBL" id="PSQE01000005">
    <property type="protein sequence ID" value="RHN56226.1"/>
    <property type="molecule type" value="Genomic_DNA"/>
</dbReference>
<accession>A0A396HS86</accession>
<dbReference type="Gramene" id="rna31594">
    <property type="protein sequence ID" value="RHN56226.1"/>
    <property type="gene ID" value="gene31594"/>
</dbReference>
<comment type="caution">
    <text evidence="1">The sequence shown here is derived from an EMBL/GenBank/DDBJ whole genome shotgun (WGS) entry which is preliminary data.</text>
</comment>
<protein>
    <submittedName>
        <fullName evidence="1">Uncharacterized protein</fullName>
    </submittedName>
</protein>
<gene>
    <name evidence="1" type="ORF">MtrunA17_Chr5g0427181</name>
</gene>
<name>A0A396HS86_MEDTR</name>
<dbReference type="AlphaFoldDB" id="A0A396HS86"/>
<sequence>MLCPSLVPPLHSPPVSRELSLAPLHWALQLRRRPCYEALESQSLARWRR</sequence>
<dbReference type="Proteomes" id="UP000265566">
    <property type="component" value="Chromosome 5"/>
</dbReference>